<accession>A0ACB8B5T4</accession>
<gene>
    <name evidence="1" type="ORF">BV22DRAFT_778496</name>
</gene>
<dbReference type="EMBL" id="MU266560">
    <property type="protein sequence ID" value="KAH7920757.1"/>
    <property type="molecule type" value="Genomic_DNA"/>
</dbReference>
<keyword evidence="2" id="KW-1185">Reference proteome</keyword>
<comment type="caution">
    <text evidence="1">The sequence shown here is derived from an EMBL/GenBank/DDBJ whole genome shotgun (WGS) entry which is preliminary data.</text>
</comment>
<evidence type="ECO:0000313" key="2">
    <source>
        <dbReference type="Proteomes" id="UP000790709"/>
    </source>
</evidence>
<evidence type="ECO:0000313" key="1">
    <source>
        <dbReference type="EMBL" id="KAH7920757.1"/>
    </source>
</evidence>
<protein>
    <submittedName>
        <fullName evidence="1">Uncharacterized protein</fullName>
    </submittedName>
</protein>
<organism evidence="1 2">
    <name type="scientific">Leucogyrophana mollusca</name>
    <dbReference type="NCBI Taxonomy" id="85980"/>
    <lineage>
        <taxon>Eukaryota</taxon>
        <taxon>Fungi</taxon>
        <taxon>Dikarya</taxon>
        <taxon>Basidiomycota</taxon>
        <taxon>Agaricomycotina</taxon>
        <taxon>Agaricomycetes</taxon>
        <taxon>Agaricomycetidae</taxon>
        <taxon>Boletales</taxon>
        <taxon>Boletales incertae sedis</taxon>
        <taxon>Leucogyrophana</taxon>
    </lineage>
</organism>
<dbReference type="Proteomes" id="UP000790709">
    <property type="component" value="Unassembled WGS sequence"/>
</dbReference>
<proteinExistence type="predicted"/>
<sequence>MGVPCSGKARWWPMIVKQLAPGVLTCTVSPGYFSRGLARELVNSSNRARCGSPHDRNMKRQMKIIDHRQVLAMRFDRWPREQQGILPSPTAAPRGEPAGVCHNLPILAHDASVTTTAGDEGNPVLKESELQSSRRGTLCISFSIMLRRLLKHERRLAPGSTSRGTPAGGRRRNAVEECDAVVWGA</sequence>
<reference evidence="1" key="1">
    <citation type="journal article" date="2021" name="New Phytol.">
        <title>Evolutionary innovations through gain and loss of genes in the ectomycorrhizal Boletales.</title>
        <authorList>
            <person name="Wu G."/>
            <person name="Miyauchi S."/>
            <person name="Morin E."/>
            <person name="Kuo A."/>
            <person name="Drula E."/>
            <person name="Varga T."/>
            <person name="Kohler A."/>
            <person name="Feng B."/>
            <person name="Cao Y."/>
            <person name="Lipzen A."/>
            <person name="Daum C."/>
            <person name="Hundley H."/>
            <person name="Pangilinan J."/>
            <person name="Johnson J."/>
            <person name="Barry K."/>
            <person name="LaButti K."/>
            <person name="Ng V."/>
            <person name="Ahrendt S."/>
            <person name="Min B."/>
            <person name="Choi I.G."/>
            <person name="Park H."/>
            <person name="Plett J.M."/>
            <person name="Magnuson J."/>
            <person name="Spatafora J.W."/>
            <person name="Nagy L.G."/>
            <person name="Henrissat B."/>
            <person name="Grigoriev I.V."/>
            <person name="Yang Z.L."/>
            <person name="Xu J."/>
            <person name="Martin F.M."/>
        </authorList>
    </citation>
    <scope>NUCLEOTIDE SEQUENCE</scope>
    <source>
        <strain evidence="1">KUC20120723A-06</strain>
    </source>
</reference>
<name>A0ACB8B5T4_9AGAM</name>